<evidence type="ECO:0000256" key="7">
    <source>
        <dbReference type="SAM" id="Phobius"/>
    </source>
</evidence>
<keyword evidence="5 6" id="KW-0349">Heme</keyword>
<reference evidence="8" key="1">
    <citation type="submission" date="2023-04" db="EMBL/GenBank/DDBJ databases">
        <title>Ambrosiozyma monospora NBRC 1965.</title>
        <authorList>
            <person name="Ichikawa N."/>
            <person name="Sato H."/>
            <person name="Tonouchi N."/>
        </authorList>
    </citation>
    <scope>NUCLEOTIDE SEQUENCE</scope>
    <source>
        <strain evidence="8">NBRC 1965</strain>
    </source>
</reference>
<dbReference type="GO" id="GO:0020037">
    <property type="term" value="F:heme binding"/>
    <property type="evidence" value="ECO:0007669"/>
    <property type="project" value="InterPro"/>
</dbReference>
<proteinExistence type="inferred from homology"/>
<comment type="caution">
    <text evidence="8">The sequence shown here is derived from an EMBL/GenBank/DDBJ whole genome shotgun (WGS) entry which is preliminary data.</text>
</comment>
<dbReference type="Proteomes" id="UP001165063">
    <property type="component" value="Unassembled WGS sequence"/>
</dbReference>
<keyword evidence="3 5" id="KW-0479">Metal-binding</keyword>
<keyword evidence="7" id="KW-1133">Transmembrane helix</keyword>
<dbReference type="PANTHER" id="PTHR24305:SF166">
    <property type="entry name" value="CYTOCHROME P450 12A4, MITOCHONDRIAL-RELATED"/>
    <property type="match status" value="1"/>
</dbReference>
<dbReference type="SUPFAM" id="SSF48264">
    <property type="entry name" value="Cytochrome P450"/>
    <property type="match status" value="1"/>
</dbReference>
<comment type="similarity">
    <text evidence="2 6">Belongs to the cytochrome P450 family.</text>
</comment>
<dbReference type="Pfam" id="PF00067">
    <property type="entry name" value="p450"/>
    <property type="match status" value="1"/>
</dbReference>
<dbReference type="InterPro" id="IPR050121">
    <property type="entry name" value="Cytochrome_P450_monoxygenase"/>
</dbReference>
<dbReference type="PRINTS" id="PR00463">
    <property type="entry name" value="EP450I"/>
</dbReference>
<organism evidence="8 9">
    <name type="scientific">Ambrosiozyma monospora</name>
    <name type="common">Yeast</name>
    <name type="synonym">Endomycopsis monosporus</name>
    <dbReference type="NCBI Taxonomy" id="43982"/>
    <lineage>
        <taxon>Eukaryota</taxon>
        <taxon>Fungi</taxon>
        <taxon>Dikarya</taxon>
        <taxon>Ascomycota</taxon>
        <taxon>Saccharomycotina</taxon>
        <taxon>Pichiomycetes</taxon>
        <taxon>Pichiales</taxon>
        <taxon>Pichiaceae</taxon>
        <taxon>Ambrosiozyma</taxon>
    </lineage>
</organism>
<dbReference type="EMBL" id="BSXU01000288">
    <property type="protein sequence ID" value="GMG20128.1"/>
    <property type="molecule type" value="Genomic_DNA"/>
</dbReference>
<keyword evidence="7" id="KW-0812">Transmembrane</keyword>
<evidence type="ECO:0000256" key="4">
    <source>
        <dbReference type="ARBA" id="ARBA00023004"/>
    </source>
</evidence>
<gene>
    <name evidence="8" type="ORF">Amon01_000099500</name>
</gene>
<dbReference type="GO" id="GO:0016705">
    <property type="term" value="F:oxidoreductase activity, acting on paired donors, with incorporation or reduction of molecular oxygen"/>
    <property type="evidence" value="ECO:0007669"/>
    <property type="project" value="InterPro"/>
</dbReference>
<dbReference type="InterPro" id="IPR036396">
    <property type="entry name" value="Cyt_P450_sf"/>
</dbReference>
<keyword evidence="6" id="KW-0560">Oxidoreductase</keyword>
<protein>
    <submittedName>
        <fullName evidence="8">Unnamed protein product</fullName>
    </submittedName>
</protein>
<dbReference type="GO" id="GO:0004497">
    <property type="term" value="F:monooxygenase activity"/>
    <property type="evidence" value="ECO:0007669"/>
    <property type="project" value="UniProtKB-KW"/>
</dbReference>
<dbReference type="InterPro" id="IPR002401">
    <property type="entry name" value="Cyt_P450_E_grp-I"/>
</dbReference>
<accession>A0A9W7DDD7</accession>
<evidence type="ECO:0000256" key="6">
    <source>
        <dbReference type="RuleBase" id="RU000461"/>
    </source>
</evidence>
<evidence type="ECO:0000256" key="1">
    <source>
        <dbReference type="ARBA" id="ARBA00001971"/>
    </source>
</evidence>
<evidence type="ECO:0000313" key="9">
    <source>
        <dbReference type="Proteomes" id="UP001165063"/>
    </source>
</evidence>
<dbReference type="Gene3D" id="1.10.630.10">
    <property type="entry name" value="Cytochrome P450"/>
    <property type="match status" value="1"/>
</dbReference>
<feature type="binding site" description="axial binding residue" evidence="5">
    <location>
        <position position="454"/>
    </location>
    <ligand>
        <name>heme</name>
        <dbReference type="ChEBI" id="CHEBI:30413"/>
    </ligand>
    <ligandPart>
        <name>Fe</name>
        <dbReference type="ChEBI" id="CHEBI:18248"/>
    </ligandPart>
</feature>
<evidence type="ECO:0000313" key="8">
    <source>
        <dbReference type="EMBL" id="GMG20128.1"/>
    </source>
</evidence>
<keyword evidence="6" id="KW-0503">Monooxygenase</keyword>
<feature type="transmembrane region" description="Helical" evidence="7">
    <location>
        <begin position="12"/>
        <end position="35"/>
    </location>
</feature>
<sequence>MIEDLLRDHSDQVLNALAATTVSYLFFSFIIYPLYFHPLANVPGPKICALSKYYILYISWAERRNRFVQELHLKYGPIVRIGPNEIDISDSNYLKDIYVNDYDKSSFYTQFTNYGAFNTFSTVEKKVHRESRKASAKFYSKSNIMSEPVQHKVKTVMTTLLGILNENQEKSINVFYLWSMMAMDGITSFSFGEKYYDPLLNDPFNRGADIIRKFLIQSSSWFWTTSMPSLYDIFVDNSVNKATDDVNGWIEKQFTNSLKSLDDPSQYTLVTTLLDKEKSMVKGKPNIFDEARAKSEAFDHIAAGHNTTATTLSYLYFELASHPEMQSKLQNELKAFNNGQFRSTSDLSSFDYSEIEYLPYMNAIINETFRKYAAIPGQEPRIVPKGGLRLKSLNDVIVPQGTIVTMQPWSLHRQPNIFENPEKFDPERWLIEDESKLKLMNKNMMHFGSGARMCVGMNLATCEIKLNVANILSRYHVELVDGFDYEKKIQMKDIYTTVPDECNVPILFKALKTL</sequence>
<comment type="cofactor">
    <cofactor evidence="1 5">
        <name>heme</name>
        <dbReference type="ChEBI" id="CHEBI:30413"/>
    </cofactor>
</comment>
<dbReference type="PROSITE" id="PS00086">
    <property type="entry name" value="CYTOCHROME_P450"/>
    <property type="match status" value="1"/>
</dbReference>
<dbReference type="PANTHER" id="PTHR24305">
    <property type="entry name" value="CYTOCHROME P450"/>
    <property type="match status" value="1"/>
</dbReference>
<dbReference type="OrthoDB" id="1470350at2759"/>
<keyword evidence="7" id="KW-0472">Membrane</keyword>
<evidence type="ECO:0000256" key="3">
    <source>
        <dbReference type="ARBA" id="ARBA00022723"/>
    </source>
</evidence>
<dbReference type="CDD" id="cd11059">
    <property type="entry name" value="CYP_fungal"/>
    <property type="match status" value="1"/>
</dbReference>
<evidence type="ECO:0000256" key="5">
    <source>
        <dbReference type="PIRSR" id="PIRSR602401-1"/>
    </source>
</evidence>
<dbReference type="InterPro" id="IPR017972">
    <property type="entry name" value="Cyt_P450_CS"/>
</dbReference>
<name>A0A9W7DDD7_AMBMO</name>
<dbReference type="GO" id="GO:0005506">
    <property type="term" value="F:iron ion binding"/>
    <property type="evidence" value="ECO:0007669"/>
    <property type="project" value="InterPro"/>
</dbReference>
<keyword evidence="9" id="KW-1185">Reference proteome</keyword>
<dbReference type="AlphaFoldDB" id="A0A9W7DDD7"/>
<keyword evidence="4 5" id="KW-0408">Iron</keyword>
<evidence type="ECO:0000256" key="2">
    <source>
        <dbReference type="ARBA" id="ARBA00010617"/>
    </source>
</evidence>
<dbReference type="PRINTS" id="PR00385">
    <property type="entry name" value="P450"/>
</dbReference>
<dbReference type="InterPro" id="IPR001128">
    <property type="entry name" value="Cyt_P450"/>
</dbReference>